<reference evidence="1 2" key="1">
    <citation type="submission" date="2014-07" db="EMBL/GenBank/DDBJ databases">
        <title>Draft Genome Sequences of Environmental Pseudomonas syringae strains.</title>
        <authorList>
            <person name="Baltrus D.A."/>
            <person name="Berge O."/>
            <person name="Morris C."/>
        </authorList>
    </citation>
    <scope>NUCLEOTIDE SEQUENCE [LARGE SCALE GENOMIC DNA]</scope>
    <source>
        <strain evidence="1 2">CEB003</strain>
    </source>
</reference>
<gene>
    <name evidence="1" type="ORF">IV02_02975</name>
</gene>
<organism evidence="1 2">
    <name type="scientific">Pseudomonas syringae</name>
    <dbReference type="NCBI Taxonomy" id="317"/>
    <lineage>
        <taxon>Bacteria</taxon>
        <taxon>Pseudomonadati</taxon>
        <taxon>Pseudomonadota</taxon>
        <taxon>Gammaproteobacteria</taxon>
        <taxon>Pseudomonadales</taxon>
        <taxon>Pseudomonadaceae</taxon>
        <taxon>Pseudomonas</taxon>
    </lineage>
</organism>
<protein>
    <submittedName>
        <fullName evidence="1">Uncharacterized protein</fullName>
    </submittedName>
</protein>
<dbReference type="PATRIC" id="fig|317.174.peg.601"/>
<dbReference type="Proteomes" id="UP000028643">
    <property type="component" value="Unassembled WGS sequence"/>
</dbReference>
<dbReference type="AlphaFoldDB" id="A0A085VHT7"/>
<name>A0A085VHT7_PSESX</name>
<evidence type="ECO:0000313" key="1">
    <source>
        <dbReference type="EMBL" id="KFE55000.1"/>
    </source>
</evidence>
<sequence length="60" mass="6844">MNKIYADHASALLVAYLESKATGQAVYRHEIQTKYGDRRWLVSLISDPVMAEIAYIQSKE</sequence>
<comment type="caution">
    <text evidence="1">The sequence shown here is derived from an EMBL/GenBank/DDBJ whole genome shotgun (WGS) entry which is preliminary data.</text>
</comment>
<evidence type="ECO:0000313" key="2">
    <source>
        <dbReference type="Proteomes" id="UP000028643"/>
    </source>
</evidence>
<proteinExistence type="predicted"/>
<dbReference type="EMBL" id="JPQT01000041">
    <property type="protein sequence ID" value="KFE55000.1"/>
    <property type="molecule type" value="Genomic_DNA"/>
</dbReference>
<accession>A0A085VHT7</accession>